<dbReference type="EMBL" id="JAGGMR010000001">
    <property type="protein sequence ID" value="MBP2192238.1"/>
    <property type="molecule type" value="Genomic_DNA"/>
</dbReference>
<accession>A0ABS4QL07</accession>
<evidence type="ECO:0000313" key="2">
    <source>
        <dbReference type="EMBL" id="MBP2192238.1"/>
    </source>
</evidence>
<keyword evidence="1" id="KW-1133">Transmembrane helix</keyword>
<name>A0ABS4QL07_9NOCA</name>
<keyword evidence="3" id="KW-1185">Reference proteome</keyword>
<dbReference type="RefSeq" id="WP_209894930.1">
    <property type="nucleotide sequence ID" value="NZ_JAGGMR010000001.1"/>
</dbReference>
<sequence length="230" mass="23881">MTVPDNVDWFPGSNVAQFILGGDLLSITGVVNQIIDLVTGWNAVESITSNFGGDWEGLRKSVDAVRNLAEYNIAYSAAVKASAAHFNSSWQGKAATSAIEYFDSLCTALENQAAALGKVAEEINTFAEASYLMIQAMNNIVQMIVDLAIILIATIAAYGTGVGAAASAVSAAITASMIAKVAAALKIIGESLVIAEGVMGLIITGLAASQGEDKYTELPTLGKSYNHSVV</sequence>
<comment type="caution">
    <text evidence="2">The sequence shown here is derived from an EMBL/GenBank/DDBJ whole genome shotgun (WGS) entry which is preliminary data.</text>
</comment>
<reference evidence="2 3" key="1">
    <citation type="submission" date="2021-03" db="EMBL/GenBank/DDBJ databases">
        <title>Sequencing the genomes of 1000 actinobacteria strains.</title>
        <authorList>
            <person name="Klenk H.-P."/>
        </authorList>
    </citation>
    <scope>NUCLEOTIDE SEQUENCE [LARGE SCALE GENOMIC DNA]</scope>
    <source>
        <strain evidence="2 3">DSM 45516</strain>
    </source>
</reference>
<dbReference type="SUPFAM" id="SSF140453">
    <property type="entry name" value="EsxAB dimer-like"/>
    <property type="match status" value="1"/>
</dbReference>
<protein>
    <recommendedName>
        <fullName evidence="4">WXG100 family type VII secretion target</fullName>
    </recommendedName>
</protein>
<organism evidence="2 3">
    <name type="scientific">Nocardia goodfellowii</name>
    <dbReference type="NCBI Taxonomy" id="882446"/>
    <lineage>
        <taxon>Bacteria</taxon>
        <taxon>Bacillati</taxon>
        <taxon>Actinomycetota</taxon>
        <taxon>Actinomycetes</taxon>
        <taxon>Mycobacteriales</taxon>
        <taxon>Nocardiaceae</taxon>
        <taxon>Nocardia</taxon>
    </lineage>
</organism>
<feature type="transmembrane region" description="Helical" evidence="1">
    <location>
        <begin position="192"/>
        <end position="211"/>
    </location>
</feature>
<gene>
    <name evidence="2" type="ORF">BJ987_005139</name>
</gene>
<evidence type="ECO:0008006" key="4">
    <source>
        <dbReference type="Google" id="ProtNLM"/>
    </source>
</evidence>
<dbReference type="Proteomes" id="UP001519325">
    <property type="component" value="Unassembled WGS sequence"/>
</dbReference>
<dbReference type="InterPro" id="IPR036689">
    <property type="entry name" value="ESAT-6-like_sf"/>
</dbReference>
<evidence type="ECO:0000256" key="1">
    <source>
        <dbReference type="SAM" id="Phobius"/>
    </source>
</evidence>
<keyword evidence="1" id="KW-0812">Transmembrane</keyword>
<proteinExistence type="predicted"/>
<evidence type="ECO:0000313" key="3">
    <source>
        <dbReference type="Proteomes" id="UP001519325"/>
    </source>
</evidence>
<feature type="transmembrane region" description="Helical" evidence="1">
    <location>
        <begin position="140"/>
        <end position="158"/>
    </location>
</feature>
<keyword evidence="1" id="KW-0472">Membrane</keyword>